<dbReference type="InterPro" id="IPR052158">
    <property type="entry name" value="INH-QAR"/>
</dbReference>
<dbReference type="Proteomes" id="UP001348817">
    <property type="component" value="Chromosome"/>
</dbReference>
<evidence type="ECO:0000313" key="3">
    <source>
        <dbReference type="Proteomes" id="UP001348817"/>
    </source>
</evidence>
<dbReference type="PANTHER" id="PTHR43130:SF3">
    <property type="entry name" value="HTH-TYPE TRANSCRIPTIONAL REGULATOR RV1931C"/>
    <property type="match status" value="1"/>
</dbReference>
<dbReference type="InterPro" id="IPR002818">
    <property type="entry name" value="DJ-1/PfpI"/>
</dbReference>
<dbReference type="Gene3D" id="3.40.50.880">
    <property type="match status" value="1"/>
</dbReference>
<organism evidence="2 3">
    <name type="scientific">Fulvitalea axinellae</name>
    <dbReference type="NCBI Taxonomy" id="1182444"/>
    <lineage>
        <taxon>Bacteria</taxon>
        <taxon>Pseudomonadati</taxon>
        <taxon>Bacteroidota</taxon>
        <taxon>Cytophagia</taxon>
        <taxon>Cytophagales</taxon>
        <taxon>Persicobacteraceae</taxon>
        <taxon>Fulvitalea</taxon>
    </lineage>
</organism>
<dbReference type="EMBL" id="AP025314">
    <property type="protein sequence ID" value="BDD11223.1"/>
    <property type="molecule type" value="Genomic_DNA"/>
</dbReference>
<reference evidence="2 3" key="1">
    <citation type="submission" date="2021-12" db="EMBL/GenBank/DDBJ databases">
        <title>Genome sequencing of bacteria with rrn-lacking chromosome and rrn-plasmid.</title>
        <authorList>
            <person name="Anda M."/>
            <person name="Iwasaki W."/>
        </authorList>
    </citation>
    <scope>NUCLEOTIDE SEQUENCE [LARGE SCALE GENOMIC DNA]</scope>
    <source>
        <strain evidence="2 3">DSM 100852</strain>
    </source>
</reference>
<dbReference type="SUPFAM" id="SSF52317">
    <property type="entry name" value="Class I glutamine amidotransferase-like"/>
    <property type="match status" value="1"/>
</dbReference>
<dbReference type="RefSeq" id="WP_338392730.1">
    <property type="nucleotide sequence ID" value="NZ_AP025314.1"/>
</dbReference>
<dbReference type="InterPro" id="IPR029062">
    <property type="entry name" value="Class_I_gatase-like"/>
</dbReference>
<dbReference type="PROSITE" id="PS51257">
    <property type="entry name" value="PROKAR_LIPOPROTEIN"/>
    <property type="match status" value="1"/>
</dbReference>
<accession>A0AAU9CT21</accession>
<dbReference type="KEGG" id="fax:FUAX_36550"/>
<sequence length="239" mass="26416">MKRILLFGIIGFIAFGCSNRGNKETAEGALTQKHVMGKVLDSNIPTIGILVFEGVIINEVVAPLDVFSCRDINKKPLFNVITIGPENKTYRSAHGLKITPDYVIDKVPELKVLVVPSSYNPANQTSDKKLVKFVQEQNKKTDYIASHCAGAFLIGETGIADNKEIVTYVTGGESLKSEYPKLKVADDSHVSVVQDGKFISSNGSLVSYIASFDLLEKLTSEEHRKYVEAYILFDRIKEQ</sequence>
<protein>
    <submittedName>
        <fullName evidence="2">Transcriptional regulator</fullName>
    </submittedName>
</protein>
<gene>
    <name evidence="2" type="ORF">FUAX_36550</name>
</gene>
<dbReference type="Pfam" id="PF01965">
    <property type="entry name" value="DJ-1_PfpI"/>
    <property type="match status" value="1"/>
</dbReference>
<dbReference type="PANTHER" id="PTHR43130">
    <property type="entry name" value="ARAC-FAMILY TRANSCRIPTIONAL REGULATOR"/>
    <property type="match status" value="1"/>
</dbReference>
<proteinExistence type="predicted"/>
<keyword evidence="3" id="KW-1185">Reference proteome</keyword>
<feature type="domain" description="DJ-1/PfpI" evidence="1">
    <location>
        <begin position="47"/>
        <end position="203"/>
    </location>
</feature>
<evidence type="ECO:0000259" key="1">
    <source>
        <dbReference type="Pfam" id="PF01965"/>
    </source>
</evidence>
<name>A0AAU9CT21_9BACT</name>
<evidence type="ECO:0000313" key="2">
    <source>
        <dbReference type="EMBL" id="BDD11223.1"/>
    </source>
</evidence>
<dbReference type="AlphaFoldDB" id="A0AAU9CT21"/>